<dbReference type="AlphaFoldDB" id="A0A914BZY9"/>
<evidence type="ECO:0000313" key="2">
    <source>
        <dbReference type="Proteomes" id="UP000887540"/>
    </source>
</evidence>
<reference evidence="3" key="1">
    <citation type="submission" date="2022-11" db="UniProtKB">
        <authorList>
            <consortium name="WormBaseParasite"/>
        </authorList>
    </citation>
    <scope>IDENTIFICATION</scope>
</reference>
<feature type="compositionally biased region" description="Basic residues" evidence="1">
    <location>
        <begin position="670"/>
        <end position="679"/>
    </location>
</feature>
<keyword evidence="2" id="KW-1185">Reference proteome</keyword>
<name>A0A914BZY9_9BILA</name>
<dbReference type="WBParaSite" id="ACRNAN_Path_14.g37.t1">
    <property type="protein sequence ID" value="ACRNAN_Path_14.g37.t1"/>
    <property type="gene ID" value="ACRNAN_Path_14.g37"/>
</dbReference>
<organism evidence="2 3">
    <name type="scientific">Acrobeloides nanus</name>
    <dbReference type="NCBI Taxonomy" id="290746"/>
    <lineage>
        <taxon>Eukaryota</taxon>
        <taxon>Metazoa</taxon>
        <taxon>Ecdysozoa</taxon>
        <taxon>Nematoda</taxon>
        <taxon>Chromadorea</taxon>
        <taxon>Rhabditida</taxon>
        <taxon>Tylenchina</taxon>
        <taxon>Cephalobomorpha</taxon>
        <taxon>Cephaloboidea</taxon>
        <taxon>Cephalobidae</taxon>
        <taxon>Acrobeloides</taxon>
    </lineage>
</organism>
<feature type="region of interest" description="Disordered" evidence="1">
    <location>
        <begin position="659"/>
        <end position="679"/>
    </location>
</feature>
<protein>
    <submittedName>
        <fullName evidence="3">Uncharacterized protein</fullName>
    </submittedName>
</protein>
<dbReference type="Proteomes" id="UP000887540">
    <property type="component" value="Unplaced"/>
</dbReference>
<evidence type="ECO:0000256" key="1">
    <source>
        <dbReference type="SAM" id="MobiDB-lite"/>
    </source>
</evidence>
<accession>A0A914BZY9</accession>
<proteinExistence type="predicted"/>
<sequence>MEWPKTIHLDETETISNPITMEADMAPLIHRARNVIKCRTSHPTMRVKVCAIGDSQANTIASVFFRATLVKMANDSNELRPVAGKLILTQREGTPSVKNHEQHGISVTNDGRLVVSQRSTSHEAEDETLKQCSQQFGEASRTIAIQFHDGLLSSTFPEMGVMLNSMIDRRQLNTRYAIQVEVELKLKNGSVIEHTLLSHPFLIAITNDQTEPLLLSIFWQRLLNDQQIDYSMNQEAEEMTAVKWGILKQTIKYFMKAQIPNARSLNDSEVLHVQCMLFLPRALHENPAVIEEQLFGNVDNLELGVLGLRNRLLSEFVNDDVVVQKQEFMRNKCISIIDCHTSLEHSVWHWLFKATEMVIDVGHKLCPAPIYNEKKGIKAKRPSTSATHSEVCTMLNLFNRRILTLVGVQQATAWFQALSAQESSPRVLLLRFCDENLGSISFVASNPESSGLPFNGSLSSEKIRDLKQGLPEALMDETFPKQYDKLLQLDKENNSIPVFHIVKKTHIFSQYQTLRLRNEAKNIENPFGIRIDPLTGERFDRFEEPPTGASSVDTVLLGSQPAVIPMDLTNNTGETSSLPNQDELVLSGQIPNSFMNLPIPSNNLDAAFMQNLVTMFQNQTDGLLLANNMPMLQDNVQASKTLNDMIMLGILSNHLTENTSLDPVNEKSNNRGKSKRNRR</sequence>
<evidence type="ECO:0000313" key="3">
    <source>
        <dbReference type="WBParaSite" id="ACRNAN_Path_14.g37.t1"/>
    </source>
</evidence>